<dbReference type="Proteomes" id="UP000830671">
    <property type="component" value="Chromosome 2"/>
</dbReference>
<proteinExistence type="predicted"/>
<dbReference type="AlphaFoldDB" id="A0A9Q8SKG4"/>
<organism evidence="2 3">
    <name type="scientific">Colletotrichum lupini</name>
    <dbReference type="NCBI Taxonomy" id="145971"/>
    <lineage>
        <taxon>Eukaryota</taxon>
        <taxon>Fungi</taxon>
        <taxon>Dikarya</taxon>
        <taxon>Ascomycota</taxon>
        <taxon>Pezizomycotina</taxon>
        <taxon>Sordariomycetes</taxon>
        <taxon>Hypocreomycetidae</taxon>
        <taxon>Glomerellales</taxon>
        <taxon>Glomerellaceae</taxon>
        <taxon>Colletotrichum</taxon>
        <taxon>Colletotrichum acutatum species complex</taxon>
    </lineage>
</organism>
<feature type="region of interest" description="Disordered" evidence="1">
    <location>
        <begin position="68"/>
        <end position="98"/>
    </location>
</feature>
<dbReference type="EMBL" id="CP019474">
    <property type="protein sequence ID" value="UQC79036.1"/>
    <property type="molecule type" value="Genomic_DNA"/>
</dbReference>
<dbReference type="KEGG" id="clup:CLUP02_04515"/>
<name>A0A9Q8SKG4_9PEZI</name>
<sequence length="137" mass="16060">MFISSKRNDVTTSFPFIAGDYTIHLRYPLVYRLICRARSFDRVPFYMASRERLETPKMSPRPISRLLYPTLSHEPPSQKRLPGAVPIERPRRRRSDCFQTGTPHHLRRQINVHNRIGSPSCHRQSFGNIEISIDSNR</sequence>
<dbReference type="RefSeq" id="XP_049140670.1">
    <property type="nucleotide sequence ID" value="XM_049283527.1"/>
</dbReference>
<gene>
    <name evidence="2" type="ORF">CLUP02_04515</name>
</gene>
<reference evidence="2" key="1">
    <citation type="journal article" date="2021" name="Mol. Plant Microbe Interact.">
        <title>Complete Genome Sequence of the Plant-Pathogenic Fungus Colletotrichum lupini.</title>
        <authorList>
            <person name="Baroncelli R."/>
            <person name="Pensec F."/>
            <person name="Da Lio D."/>
            <person name="Boufleur T."/>
            <person name="Vicente I."/>
            <person name="Sarrocco S."/>
            <person name="Picot A."/>
            <person name="Baraldi E."/>
            <person name="Sukno S."/>
            <person name="Thon M."/>
            <person name="Le Floch G."/>
        </authorList>
    </citation>
    <scope>NUCLEOTIDE SEQUENCE</scope>
    <source>
        <strain evidence="2">IMI 504893</strain>
    </source>
</reference>
<dbReference type="GeneID" id="73338537"/>
<evidence type="ECO:0000256" key="1">
    <source>
        <dbReference type="SAM" id="MobiDB-lite"/>
    </source>
</evidence>
<evidence type="ECO:0000313" key="2">
    <source>
        <dbReference type="EMBL" id="UQC79036.1"/>
    </source>
</evidence>
<keyword evidence="3" id="KW-1185">Reference proteome</keyword>
<accession>A0A9Q8SKG4</accession>
<evidence type="ECO:0000313" key="3">
    <source>
        <dbReference type="Proteomes" id="UP000830671"/>
    </source>
</evidence>
<protein>
    <submittedName>
        <fullName evidence="2">Uncharacterized protein</fullName>
    </submittedName>
</protein>